<dbReference type="Pfam" id="PF00989">
    <property type="entry name" value="PAS"/>
    <property type="match status" value="1"/>
</dbReference>
<dbReference type="InterPro" id="IPR000014">
    <property type="entry name" value="PAS"/>
</dbReference>
<dbReference type="PROSITE" id="PS50113">
    <property type="entry name" value="PAC"/>
    <property type="match status" value="1"/>
</dbReference>
<dbReference type="Gene3D" id="3.30.450.20">
    <property type="entry name" value="PAS domain"/>
    <property type="match status" value="1"/>
</dbReference>
<dbReference type="AlphaFoldDB" id="A0A3B0ZW97"/>
<dbReference type="InterPro" id="IPR013767">
    <property type="entry name" value="PAS_fold"/>
</dbReference>
<name>A0A3B0ZW97_9ZZZZ</name>
<dbReference type="GO" id="GO:0005524">
    <property type="term" value="F:ATP binding"/>
    <property type="evidence" value="ECO:0007669"/>
    <property type="project" value="UniProtKB-KW"/>
</dbReference>
<proteinExistence type="predicted"/>
<dbReference type="Pfam" id="PF25601">
    <property type="entry name" value="AAA_lid_14"/>
    <property type="match status" value="1"/>
</dbReference>
<dbReference type="InterPro" id="IPR027417">
    <property type="entry name" value="P-loop_NTPase"/>
</dbReference>
<dbReference type="InterPro" id="IPR003593">
    <property type="entry name" value="AAA+_ATPase"/>
</dbReference>
<dbReference type="PANTHER" id="PTHR32071:SF117">
    <property type="entry name" value="PTS-DEPENDENT DIHYDROXYACETONE KINASE OPERON REGULATORY PROTEIN-RELATED"/>
    <property type="match status" value="1"/>
</dbReference>
<evidence type="ECO:0000256" key="5">
    <source>
        <dbReference type="ARBA" id="ARBA00023163"/>
    </source>
</evidence>
<dbReference type="SMART" id="SM00382">
    <property type="entry name" value="AAA"/>
    <property type="match status" value="1"/>
</dbReference>
<dbReference type="PROSITE" id="PS50045">
    <property type="entry name" value="SIGMA54_INTERACT_4"/>
    <property type="match status" value="1"/>
</dbReference>
<dbReference type="FunFam" id="3.40.50.300:FF:000006">
    <property type="entry name" value="DNA-binding transcriptional regulator NtrC"/>
    <property type="match status" value="1"/>
</dbReference>
<dbReference type="PROSITE" id="PS00676">
    <property type="entry name" value="SIGMA54_INTERACT_2"/>
    <property type="match status" value="1"/>
</dbReference>
<dbReference type="Pfam" id="PF02954">
    <property type="entry name" value="HTH_8"/>
    <property type="match status" value="1"/>
</dbReference>
<dbReference type="PROSITE" id="PS00675">
    <property type="entry name" value="SIGMA54_INTERACT_1"/>
    <property type="match status" value="1"/>
</dbReference>
<dbReference type="InterPro" id="IPR000700">
    <property type="entry name" value="PAS-assoc_C"/>
</dbReference>
<feature type="domain" description="PAS" evidence="8">
    <location>
        <begin position="117"/>
        <end position="163"/>
    </location>
</feature>
<evidence type="ECO:0000256" key="6">
    <source>
        <dbReference type="SAM" id="Coils"/>
    </source>
</evidence>
<evidence type="ECO:0000259" key="9">
    <source>
        <dbReference type="PROSITE" id="PS50113"/>
    </source>
</evidence>
<dbReference type="GO" id="GO:0006355">
    <property type="term" value="P:regulation of DNA-templated transcription"/>
    <property type="evidence" value="ECO:0007669"/>
    <property type="project" value="InterPro"/>
</dbReference>
<keyword evidence="5" id="KW-0804">Transcription</keyword>
<dbReference type="SMART" id="SM00091">
    <property type="entry name" value="PAS"/>
    <property type="match status" value="1"/>
</dbReference>
<protein>
    <submittedName>
        <fullName evidence="10">Transcriptional regulator, Fis family</fullName>
    </submittedName>
</protein>
<dbReference type="CDD" id="cd00009">
    <property type="entry name" value="AAA"/>
    <property type="match status" value="1"/>
</dbReference>
<evidence type="ECO:0000259" key="7">
    <source>
        <dbReference type="PROSITE" id="PS50045"/>
    </source>
</evidence>
<dbReference type="InterPro" id="IPR009057">
    <property type="entry name" value="Homeodomain-like_sf"/>
</dbReference>
<dbReference type="Gene3D" id="1.10.8.60">
    <property type="match status" value="1"/>
</dbReference>
<keyword evidence="1" id="KW-0547">Nucleotide-binding</keyword>
<dbReference type="GO" id="GO:0043565">
    <property type="term" value="F:sequence-specific DNA binding"/>
    <property type="evidence" value="ECO:0007669"/>
    <property type="project" value="InterPro"/>
</dbReference>
<keyword evidence="4" id="KW-0238">DNA-binding</keyword>
<dbReference type="InterPro" id="IPR025943">
    <property type="entry name" value="Sigma_54_int_dom_ATP-bd_2"/>
</dbReference>
<evidence type="ECO:0000256" key="2">
    <source>
        <dbReference type="ARBA" id="ARBA00022840"/>
    </source>
</evidence>
<dbReference type="SUPFAM" id="SSF55785">
    <property type="entry name" value="PYP-like sensor domain (PAS domain)"/>
    <property type="match status" value="1"/>
</dbReference>
<dbReference type="SUPFAM" id="SSF46689">
    <property type="entry name" value="Homeodomain-like"/>
    <property type="match status" value="1"/>
</dbReference>
<dbReference type="InterPro" id="IPR025944">
    <property type="entry name" value="Sigma_54_int_dom_CS"/>
</dbReference>
<feature type="domain" description="Sigma-54 factor interaction" evidence="7">
    <location>
        <begin position="279"/>
        <end position="508"/>
    </location>
</feature>
<dbReference type="EMBL" id="UOFP01000105">
    <property type="protein sequence ID" value="VAW85724.1"/>
    <property type="molecule type" value="Genomic_DNA"/>
</dbReference>
<dbReference type="NCBIfam" id="TIGR00229">
    <property type="entry name" value="sensory_box"/>
    <property type="match status" value="1"/>
</dbReference>
<evidence type="ECO:0000259" key="8">
    <source>
        <dbReference type="PROSITE" id="PS50112"/>
    </source>
</evidence>
<dbReference type="SMART" id="SM00086">
    <property type="entry name" value="PAC"/>
    <property type="match status" value="1"/>
</dbReference>
<feature type="coiled-coil region" evidence="6">
    <location>
        <begin position="238"/>
        <end position="269"/>
    </location>
</feature>
<keyword evidence="6" id="KW-0175">Coiled coil</keyword>
<accession>A0A3B0ZW97</accession>
<evidence type="ECO:0000256" key="1">
    <source>
        <dbReference type="ARBA" id="ARBA00022741"/>
    </source>
</evidence>
<dbReference type="PROSITE" id="PS50112">
    <property type="entry name" value="PAS"/>
    <property type="match status" value="1"/>
</dbReference>
<dbReference type="InterPro" id="IPR035965">
    <property type="entry name" value="PAS-like_dom_sf"/>
</dbReference>
<evidence type="ECO:0000256" key="3">
    <source>
        <dbReference type="ARBA" id="ARBA00023015"/>
    </source>
</evidence>
<organism evidence="10">
    <name type="scientific">hydrothermal vent metagenome</name>
    <dbReference type="NCBI Taxonomy" id="652676"/>
    <lineage>
        <taxon>unclassified sequences</taxon>
        <taxon>metagenomes</taxon>
        <taxon>ecological metagenomes</taxon>
    </lineage>
</organism>
<dbReference type="Pfam" id="PF00158">
    <property type="entry name" value="Sigma54_activat"/>
    <property type="match status" value="1"/>
</dbReference>
<dbReference type="InterPro" id="IPR025662">
    <property type="entry name" value="Sigma_54_int_dom_ATP-bd_1"/>
</dbReference>
<keyword evidence="3" id="KW-0805">Transcription regulation</keyword>
<evidence type="ECO:0000313" key="10">
    <source>
        <dbReference type="EMBL" id="VAW85724.1"/>
    </source>
</evidence>
<dbReference type="Gene3D" id="3.40.50.300">
    <property type="entry name" value="P-loop containing nucleotide triphosphate hydrolases"/>
    <property type="match status" value="1"/>
</dbReference>
<dbReference type="Gene3D" id="1.10.10.60">
    <property type="entry name" value="Homeodomain-like"/>
    <property type="match status" value="1"/>
</dbReference>
<dbReference type="PANTHER" id="PTHR32071">
    <property type="entry name" value="TRANSCRIPTIONAL REGULATORY PROTEIN"/>
    <property type="match status" value="1"/>
</dbReference>
<evidence type="ECO:0000256" key="4">
    <source>
        <dbReference type="ARBA" id="ARBA00023125"/>
    </source>
</evidence>
<dbReference type="InterPro" id="IPR058031">
    <property type="entry name" value="AAA_lid_NorR"/>
</dbReference>
<sequence length="582" mass="64786">MDMDNFLQPSPPPLGWRIDNQLRLVALFGPTLLFDNQVIGQSLELFYRSQGDNYSPLRAHRLALKGETVSYEQTLGHRSFLVTIEPRFDAIGQCNGAQATAIEITRYKEAEADITRLKQHNESILQAAGEGIYGLDADGNATYVNRAAVEMTGWSADETIGTSIHYKHHHSHADGTHYPHVACPIYKAVHDGEVHHRDDEVFWHKDGSYFPVEYTSTPIYDNGTLAGAVVVFKDISERKQAEHALKTAFNEIEHLKEQLQQENAYLKEEILHDLHYGEIIGHSPVIKAMLKKISQVAGTDASVLISGESGTGKELVARAVHQQSRRNHKSLVKVNCGAISAGLVESELFGHEKGAFTGAITHRQGRFELADGGTLFLDEVGELPLDTQVKLLRVLQEQEFERVGSSKTIHVDVRIIAASNRNLSQMVAEGTFREDLFYRLSVFPLETPALRQRMGDLPLLAQFFLTQCAQKMGKAMRGIAPEGLEKLQAYPWPGNIRELKNVIERASIIEDGRYLKLSEFQPCEQAASSGRLITLEALECQYIQQILKITDGVISGPNGAAVILGLHPNTLRSRMLKLGIER</sequence>
<dbReference type="InterPro" id="IPR001610">
    <property type="entry name" value="PAC"/>
</dbReference>
<dbReference type="CDD" id="cd00130">
    <property type="entry name" value="PAS"/>
    <property type="match status" value="1"/>
</dbReference>
<reference evidence="10" key="1">
    <citation type="submission" date="2018-06" db="EMBL/GenBank/DDBJ databases">
        <authorList>
            <person name="Zhirakovskaya E."/>
        </authorList>
    </citation>
    <scope>NUCLEOTIDE SEQUENCE</scope>
</reference>
<dbReference type="SUPFAM" id="SSF52540">
    <property type="entry name" value="P-loop containing nucleoside triphosphate hydrolases"/>
    <property type="match status" value="1"/>
</dbReference>
<keyword evidence="2" id="KW-0067">ATP-binding</keyword>
<dbReference type="PROSITE" id="PS00688">
    <property type="entry name" value="SIGMA54_INTERACT_3"/>
    <property type="match status" value="1"/>
</dbReference>
<dbReference type="InterPro" id="IPR002197">
    <property type="entry name" value="HTH_Fis"/>
</dbReference>
<feature type="domain" description="PAC" evidence="9">
    <location>
        <begin position="190"/>
        <end position="247"/>
    </location>
</feature>
<gene>
    <name evidence="10" type="ORF">MNBD_GAMMA18-519</name>
</gene>
<dbReference type="InterPro" id="IPR002078">
    <property type="entry name" value="Sigma_54_int"/>
</dbReference>